<dbReference type="GeneID" id="28826876"/>
<keyword evidence="1" id="KW-0408">Iron</keyword>
<dbReference type="PANTHER" id="PTHR24305">
    <property type="entry name" value="CYTOCHROME P450"/>
    <property type="match status" value="1"/>
</dbReference>
<dbReference type="InterPro" id="IPR001128">
    <property type="entry name" value="Cyt_P450"/>
</dbReference>
<accession>A0A132BFD9</accession>
<name>A0A132BFD9_MOLSC</name>
<dbReference type="InParanoid" id="A0A132BFD9"/>
<evidence type="ECO:0000256" key="1">
    <source>
        <dbReference type="PIRSR" id="PIRSR602401-1"/>
    </source>
</evidence>
<comment type="cofactor">
    <cofactor evidence="1">
        <name>heme</name>
        <dbReference type="ChEBI" id="CHEBI:30413"/>
    </cofactor>
</comment>
<dbReference type="EMBL" id="KQ947429">
    <property type="protein sequence ID" value="KUJ10427.1"/>
    <property type="molecule type" value="Genomic_DNA"/>
</dbReference>
<dbReference type="Proteomes" id="UP000070700">
    <property type="component" value="Unassembled WGS sequence"/>
</dbReference>
<dbReference type="PANTHER" id="PTHR24305:SF168">
    <property type="entry name" value="P450, PUTATIVE (EUROFUNG)-RELATED"/>
    <property type="match status" value="1"/>
</dbReference>
<gene>
    <name evidence="3" type="ORF">LY89DRAFT_700880</name>
</gene>
<dbReference type="Pfam" id="PF00067">
    <property type="entry name" value="p450"/>
    <property type="match status" value="1"/>
</dbReference>
<organism evidence="3 4">
    <name type="scientific">Mollisia scopiformis</name>
    <name type="common">Conifer needle endophyte fungus</name>
    <name type="synonym">Phialocephala scopiformis</name>
    <dbReference type="NCBI Taxonomy" id="149040"/>
    <lineage>
        <taxon>Eukaryota</taxon>
        <taxon>Fungi</taxon>
        <taxon>Dikarya</taxon>
        <taxon>Ascomycota</taxon>
        <taxon>Pezizomycotina</taxon>
        <taxon>Leotiomycetes</taxon>
        <taxon>Helotiales</taxon>
        <taxon>Mollisiaceae</taxon>
        <taxon>Mollisia</taxon>
    </lineage>
</organism>
<dbReference type="OrthoDB" id="1470350at2759"/>
<dbReference type="KEGG" id="psco:LY89DRAFT_700880"/>
<dbReference type="Gene3D" id="1.10.630.10">
    <property type="entry name" value="Cytochrome P450"/>
    <property type="match status" value="1"/>
</dbReference>
<dbReference type="PRINTS" id="PR00463">
    <property type="entry name" value="EP450I"/>
</dbReference>
<feature type="transmembrane region" description="Helical" evidence="2">
    <location>
        <begin position="12"/>
        <end position="31"/>
    </location>
</feature>
<dbReference type="GO" id="GO:0016705">
    <property type="term" value="F:oxidoreductase activity, acting on paired donors, with incorporation or reduction of molecular oxygen"/>
    <property type="evidence" value="ECO:0007669"/>
    <property type="project" value="InterPro"/>
</dbReference>
<evidence type="ECO:0000313" key="3">
    <source>
        <dbReference type="EMBL" id="KUJ10427.1"/>
    </source>
</evidence>
<keyword evidence="1" id="KW-0349">Heme</keyword>
<dbReference type="RefSeq" id="XP_018064782.1">
    <property type="nucleotide sequence ID" value="XM_018217150.1"/>
</dbReference>
<keyword evidence="1" id="KW-0479">Metal-binding</keyword>
<dbReference type="SUPFAM" id="SSF48264">
    <property type="entry name" value="Cytochrome P450"/>
    <property type="match status" value="1"/>
</dbReference>
<feature type="binding site" description="axial binding residue" evidence="1">
    <location>
        <position position="448"/>
    </location>
    <ligand>
        <name>heme</name>
        <dbReference type="ChEBI" id="CHEBI:30413"/>
    </ligand>
    <ligandPart>
        <name>Fe</name>
        <dbReference type="ChEBI" id="CHEBI:18248"/>
    </ligandPart>
</feature>
<dbReference type="AlphaFoldDB" id="A0A132BFD9"/>
<evidence type="ECO:0000313" key="4">
    <source>
        <dbReference type="Proteomes" id="UP000070700"/>
    </source>
</evidence>
<dbReference type="PRINTS" id="PR00385">
    <property type="entry name" value="P450"/>
</dbReference>
<dbReference type="CDD" id="cd11060">
    <property type="entry name" value="CYP57A1-like"/>
    <property type="match status" value="1"/>
</dbReference>
<proteinExistence type="predicted"/>
<keyword evidence="2" id="KW-0472">Membrane</keyword>
<dbReference type="InterPro" id="IPR002401">
    <property type="entry name" value="Cyt_P450_E_grp-I"/>
</dbReference>
<dbReference type="InterPro" id="IPR050121">
    <property type="entry name" value="Cytochrome_P450_monoxygenase"/>
</dbReference>
<dbReference type="GO" id="GO:0004497">
    <property type="term" value="F:monooxygenase activity"/>
    <property type="evidence" value="ECO:0007669"/>
    <property type="project" value="InterPro"/>
</dbReference>
<protein>
    <submittedName>
        <fullName evidence="3">Cytochrome P450</fullName>
    </submittedName>
</protein>
<sequence length="504" mass="56578">MASLPLLLETAFTAHYVLILVVFLPTAWHTWASYSKLADFKGPLLARFSSLWLTSAMSSKRANLQFYEVSQKYGDLARIGPNTLLTSDPEMIIRMSSARSRYTRSRWYSGQKLEVDHDNLFSTIDEATHSKKRAQLATGYSGKDIDGLEAMIDSHVIELMNLIRRKYLSDGSTFRPMDFARKSAFFTMDVITDIAFGRSWGCLIADDDVFKWFESLEIIMPNAIKASTIPWLSSLFDIPFLKKLVAPSEKDKIGPGKLIAVAKEIAQKRFAEENPGRHRDMMGSFIRHGINPTNAASEAILQIIAGGDTTATTIRATTLFVITNPQVYSTLQSEIDSSVTSGAIISDVEARQLPYLQAVIREGARMWVPATGLASKVVPPEGDTINGRFLPGGTLIGKSDWAIQRSKAIYGEDSTIFKPERWLEARGEPLEKMERTLGLIWGHGKNSCLGKNIAWIELNKVFFELFKNFDITIADPSNPWKSLNYGLWVQKDMFVKITQRKMSY</sequence>
<keyword evidence="2" id="KW-0812">Transmembrane</keyword>
<dbReference type="GO" id="GO:0020037">
    <property type="term" value="F:heme binding"/>
    <property type="evidence" value="ECO:0007669"/>
    <property type="project" value="InterPro"/>
</dbReference>
<reference evidence="3 4" key="1">
    <citation type="submission" date="2015-10" db="EMBL/GenBank/DDBJ databases">
        <title>Full genome of DAOMC 229536 Phialocephala scopiformis, a fungal endophyte of spruce producing the potent anti-insectan compound rugulosin.</title>
        <authorList>
            <consortium name="DOE Joint Genome Institute"/>
            <person name="Walker A.K."/>
            <person name="Frasz S.L."/>
            <person name="Seifert K.A."/>
            <person name="Miller J.D."/>
            <person name="Mondo S.J."/>
            <person name="Labutti K."/>
            <person name="Lipzen A."/>
            <person name="Dockter R."/>
            <person name="Kennedy M."/>
            <person name="Grigoriev I.V."/>
            <person name="Spatafora J.W."/>
        </authorList>
    </citation>
    <scope>NUCLEOTIDE SEQUENCE [LARGE SCALE GENOMIC DNA]</scope>
    <source>
        <strain evidence="3 4">CBS 120377</strain>
    </source>
</reference>
<dbReference type="InterPro" id="IPR036396">
    <property type="entry name" value="Cyt_P450_sf"/>
</dbReference>
<evidence type="ECO:0000256" key="2">
    <source>
        <dbReference type="SAM" id="Phobius"/>
    </source>
</evidence>
<dbReference type="GO" id="GO:0005506">
    <property type="term" value="F:iron ion binding"/>
    <property type="evidence" value="ECO:0007669"/>
    <property type="project" value="InterPro"/>
</dbReference>
<keyword evidence="2" id="KW-1133">Transmembrane helix</keyword>
<keyword evidence="4" id="KW-1185">Reference proteome</keyword>